<evidence type="ECO:0008006" key="3">
    <source>
        <dbReference type="Google" id="ProtNLM"/>
    </source>
</evidence>
<accession>A0A371EPG4</accession>
<dbReference type="EMBL" id="QJKJ01012804">
    <property type="protein sequence ID" value="RDX67856.1"/>
    <property type="molecule type" value="Genomic_DNA"/>
</dbReference>
<dbReference type="OrthoDB" id="1936908at2759"/>
<evidence type="ECO:0000313" key="2">
    <source>
        <dbReference type="Proteomes" id="UP000257109"/>
    </source>
</evidence>
<evidence type="ECO:0000313" key="1">
    <source>
        <dbReference type="EMBL" id="RDX67856.1"/>
    </source>
</evidence>
<organism evidence="1 2">
    <name type="scientific">Mucuna pruriens</name>
    <name type="common">Velvet bean</name>
    <name type="synonym">Dolichos pruriens</name>
    <dbReference type="NCBI Taxonomy" id="157652"/>
    <lineage>
        <taxon>Eukaryota</taxon>
        <taxon>Viridiplantae</taxon>
        <taxon>Streptophyta</taxon>
        <taxon>Embryophyta</taxon>
        <taxon>Tracheophyta</taxon>
        <taxon>Spermatophyta</taxon>
        <taxon>Magnoliopsida</taxon>
        <taxon>eudicotyledons</taxon>
        <taxon>Gunneridae</taxon>
        <taxon>Pentapetalae</taxon>
        <taxon>rosids</taxon>
        <taxon>fabids</taxon>
        <taxon>Fabales</taxon>
        <taxon>Fabaceae</taxon>
        <taxon>Papilionoideae</taxon>
        <taxon>50 kb inversion clade</taxon>
        <taxon>NPAAA clade</taxon>
        <taxon>indigoferoid/millettioid clade</taxon>
        <taxon>Phaseoleae</taxon>
        <taxon>Mucuna</taxon>
    </lineage>
</organism>
<proteinExistence type="predicted"/>
<reference evidence="1" key="1">
    <citation type="submission" date="2018-05" db="EMBL/GenBank/DDBJ databases">
        <title>Draft genome of Mucuna pruriens seed.</title>
        <authorList>
            <person name="Nnadi N.E."/>
            <person name="Vos R."/>
            <person name="Hasami M.H."/>
            <person name="Devisetty U.K."/>
            <person name="Aguiy J.C."/>
        </authorList>
    </citation>
    <scope>NUCLEOTIDE SEQUENCE [LARGE SCALE GENOMIC DNA]</scope>
    <source>
        <strain evidence="1">JCA_2017</strain>
    </source>
</reference>
<dbReference type="AlphaFoldDB" id="A0A371EPG4"/>
<dbReference type="Proteomes" id="UP000257109">
    <property type="component" value="Unassembled WGS sequence"/>
</dbReference>
<keyword evidence="2" id="KW-1185">Reference proteome</keyword>
<gene>
    <name evidence="1" type="ORF">CR513_53219</name>
</gene>
<protein>
    <recommendedName>
        <fullName evidence="3">Retrotransposon gag domain-containing protein</fullName>
    </recommendedName>
</protein>
<name>A0A371EPG4_MUCPR</name>
<sequence length="135" mass="15536">MEKIIRAMECTNAQKVIFDTYLFVEEVKYWWEKSCACLESEGCVVTWESFKKGNLTMAEYVAKFEDLSRIYYEDNQARVGHYKGGVGLVKGRFRGQSFQYFGARSGVNSVTMQHLFSPDRLFSSSLFFLLGNSVT</sequence>
<feature type="non-terminal residue" evidence="1">
    <location>
        <position position="1"/>
    </location>
</feature>
<comment type="caution">
    <text evidence="1">The sequence shown here is derived from an EMBL/GenBank/DDBJ whole genome shotgun (WGS) entry which is preliminary data.</text>
</comment>